<sequence length="274" mass="28708">SNTDMGKIVFGRLDDYNTPGIDAKSFIDFYAVPGPAGSDILALRIDDSQNFNFQDGTLLTTGTLGTGVGTLSGNNANAAFTLLNLNNTDTPASGETGQTSDLVFKLTFFNDPVAGVLEAAKISAFKVNDWVQVVGFADTDSGLKFYTTNSGTSTLQLTIDNVGLATFVGDITTTGTVSTGGLVASSNFVTINYAVASNDHVVLASASSAITLSLNPAATNTGRIYHVKHIGASVSSVIINPHASELIDEETTLTLAIRLQSVSFQSDGTQWWVF</sequence>
<gene>
    <name evidence="1" type="ORF">LCGC14_2834020</name>
</gene>
<protein>
    <submittedName>
        <fullName evidence="1">Uncharacterized protein</fullName>
    </submittedName>
</protein>
<proteinExistence type="predicted"/>
<name>A0A0F9B4A0_9ZZZZ</name>
<feature type="non-terminal residue" evidence="1">
    <location>
        <position position="1"/>
    </location>
</feature>
<reference evidence="1" key="1">
    <citation type="journal article" date="2015" name="Nature">
        <title>Complex archaea that bridge the gap between prokaryotes and eukaryotes.</title>
        <authorList>
            <person name="Spang A."/>
            <person name="Saw J.H."/>
            <person name="Jorgensen S.L."/>
            <person name="Zaremba-Niedzwiedzka K."/>
            <person name="Martijn J."/>
            <person name="Lind A.E."/>
            <person name="van Eijk R."/>
            <person name="Schleper C."/>
            <person name="Guy L."/>
            <person name="Ettema T.J."/>
        </authorList>
    </citation>
    <scope>NUCLEOTIDE SEQUENCE</scope>
</reference>
<comment type="caution">
    <text evidence="1">The sequence shown here is derived from an EMBL/GenBank/DDBJ whole genome shotgun (WGS) entry which is preliminary data.</text>
</comment>
<organism evidence="1">
    <name type="scientific">marine sediment metagenome</name>
    <dbReference type="NCBI Taxonomy" id="412755"/>
    <lineage>
        <taxon>unclassified sequences</taxon>
        <taxon>metagenomes</taxon>
        <taxon>ecological metagenomes</taxon>
    </lineage>
</organism>
<evidence type="ECO:0000313" key="1">
    <source>
        <dbReference type="EMBL" id="KKK79386.1"/>
    </source>
</evidence>
<dbReference type="EMBL" id="LAZR01054055">
    <property type="protein sequence ID" value="KKK79386.1"/>
    <property type="molecule type" value="Genomic_DNA"/>
</dbReference>
<accession>A0A0F9B4A0</accession>
<dbReference type="AlphaFoldDB" id="A0A0F9B4A0"/>